<dbReference type="Proteomes" id="UP000004069">
    <property type="component" value="Unassembled WGS sequence"/>
</dbReference>
<dbReference type="Pfam" id="PF07685">
    <property type="entry name" value="GATase_3"/>
    <property type="match status" value="1"/>
</dbReference>
<dbReference type="Gene3D" id="3.40.50.880">
    <property type="match status" value="1"/>
</dbReference>
<keyword evidence="2" id="KW-0378">Hydrolase</keyword>
<dbReference type="PANTHER" id="PTHR21343:SF9">
    <property type="entry name" value="LIPID II ISOGLUTAMINYL SYNTHASE (GLUTAMINE-HYDROLYZING) SUBUNIT GATD"/>
    <property type="match status" value="1"/>
</dbReference>
<evidence type="ECO:0000313" key="5">
    <source>
        <dbReference type="Proteomes" id="UP000004069"/>
    </source>
</evidence>
<dbReference type="CDD" id="cd01750">
    <property type="entry name" value="GATase1_CobQ"/>
    <property type="match status" value="1"/>
</dbReference>
<dbReference type="GO" id="GO:0009252">
    <property type="term" value="P:peptidoglycan biosynthetic process"/>
    <property type="evidence" value="ECO:0007669"/>
    <property type="project" value="UniProtKB-UniRule"/>
</dbReference>
<dbReference type="eggNOG" id="COG3442">
    <property type="taxonomic scope" value="Bacteria"/>
</dbReference>
<dbReference type="AlphaFoldDB" id="D4YU51"/>
<dbReference type="EMBL" id="ADNY01000039">
    <property type="protein sequence ID" value="EFG55305.1"/>
    <property type="molecule type" value="Genomic_DNA"/>
</dbReference>
<comment type="similarity">
    <text evidence="2">Belongs to the CobB/CobQ family. GatD subfamily.</text>
</comment>
<feature type="active site" description="Nucleophile" evidence="2">
    <location>
        <position position="118"/>
    </location>
</feature>
<evidence type="ECO:0000313" key="4">
    <source>
        <dbReference type="EMBL" id="EFG55305.1"/>
    </source>
</evidence>
<keyword evidence="2" id="KW-0133">Cell shape</keyword>
<dbReference type="PROSITE" id="PS51274">
    <property type="entry name" value="GATASE_COBBQ"/>
    <property type="match status" value="1"/>
</dbReference>
<keyword evidence="2" id="KW-0961">Cell wall biogenesis/degradation</keyword>
<feature type="binding site" evidence="2">
    <location>
        <position position="153"/>
    </location>
    <ligand>
        <name>substrate</name>
    </ligand>
</feature>
<dbReference type="InterPro" id="IPR029062">
    <property type="entry name" value="Class_I_gatase-like"/>
</dbReference>
<comment type="catalytic activity">
    <reaction evidence="2">
        <text>L-glutamine + H2O = L-glutamate + NH4(+)</text>
        <dbReference type="Rhea" id="RHEA:15889"/>
        <dbReference type="ChEBI" id="CHEBI:15377"/>
        <dbReference type="ChEBI" id="CHEBI:28938"/>
        <dbReference type="ChEBI" id="CHEBI:29985"/>
        <dbReference type="ChEBI" id="CHEBI:58359"/>
        <dbReference type="EC" id="3.5.1.2"/>
    </reaction>
</comment>
<comment type="function">
    <text evidence="2">The lipid II isoglutaminyl synthase complex catalyzes the formation of alpha-D-isoglutamine in the cell wall lipid II stem peptide. The GatD subunit catalyzes the hydrolysis of glutamine to glutamate and ammonia. The resulting ammonia molecule is channeled to the active site of MurT.</text>
</comment>
<comment type="caution">
    <text evidence="4">The sequence shown here is derived from an EMBL/GenBank/DDBJ whole genome shotgun (WGS) entry which is preliminary data.</text>
</comment>
<evidence type="ECO:0000256" key="2">
    <source>
        <dbReference type="HAMAP-Rule" id="MF_02213"/>
    </source>
</evidence>
<dbReference type="EC" id="6.3.5.13" evidence="2"/>
<dbReference type="InterPro" id="IPR043702">
    <property type="entry name" value="Lipid_II_synth_GatD"/>
</dbReference>
<feature type="active site" evidence="2">
    <location>
        <position position="217"/>
    </location>
</feature>
<comment type="pathway">
    <text evidence="2">Cell wall biogenesis; peptidoglycan biosynthesis.</text>
</comment>
<dbReference type="InterPro" id="IPR011698">
    <property type="entry name" value="GATase_3"/>
</dbReference>
<organism evidence="4 5">
    <name type="scientific">Lactobacillus amylolyticus DSM 11664</name>
    <dbReference type="NCBI Taxonomy" id="585524"/>
    <lineage>
        <taxon>Bacteria</taxon>
        <taxon>Bacillati</taxon>
        <taxon>Bacillota</taxon>
        <taxon>Bacilli</taxon>
        <taxon>Lactobacillales</taxon>
        <taxon>Lactobacillaceae</taxon>
        <taxon>Lactobacillus</taxon>
    </lineage>
</organism>
<accession>D4YU51</accession>
<comment type="catalytic activity">
    <reaction evidence="2">
        <text>beta-D-GlcNAc-(1-&gt;4)-Mur2Ac(oyl-L-Ala-gamma-D-Glu-L-Lys-D-Ala-D-Ala)-di-trans,octa-cis-undecaprenyl diphosphate + L-glutamine + ATP + H2O = beta-D-GlcNAc-(1-&gt;4)-Mur2Ac(oyl-L-Ala-D-isoglutaminyl-L-Lys-D-Ala-D-Ala)-di-trans,octa-cis-undecaprenyl diphosphate + L-glutamate + ADP + phosphate + H(+)</text>
        <dbReference type="Rhea" id="RHEA:57928"/>
        <dbReference type="ChEBI" id="CHEBI:15377"/>
        <dbReference type="ChEBI" id="CHEBI:15378"/>
        <dbReference type="ChEBI" id="CHEBI:29985"/>
        <dbReference type="ChEBI" id="CHEBI:30616"/>
        <dbReference type="ChEBI" id="CHEBI:43474"/>
        <dbReference type="ChEBI" id="CHEBI:58359"/>
        <dbReference type="ChEBI" id="CHEBI:60033"/>
        <dbReference type="ChEBI" id="CHEBI:62233"/>
        <dbReference type="ChEBI" id="CHEBI:456216"/>
        <dbReference type="EC" id="6.3.5.13"/>
    </reaction>
</comment>
<dbReference type="GO" id="GO:0140282">
    <property type="term" value="F:carbon-nitrogen ligase activity on lipid II"/>
    <property type="evidence" value="ECO:0007669"/>
    <property type="project" value="UniProtKB-UniRule"/>
</dbReference>
<protein>
    <recommendedName>
        <fullName evidence="2">Lipid II isoglutaminyl synthase (glutamine-hydrolyzing) subunit GatD</fullName>
        <ecNumber evidence="2">6.3.5.13</ecNumber>
    </recommendedName>
    <alternativeName>
        <fullName evidence="2">Lipid II isoglutaminyl synthase glutaminase subunit</fullName>
        <ecNumber evidence="2">3.5.1.2</ecNumber>
    </alternativeName>
</protein>
<dbReference type="SUPFAM" id="SSF52317">
    <property type="entry name" value="Class I glutamine amidotransferase-like"/>
    <property type="match status" value="1"/>
</dbReference>
<dbReference type="EC" id="3.5.1.2" evidence="2"/>
<dbReference type="InterPro" id="IPR033949">
    <property type="entry name" value="CobQ_GATase1"/>
</dbReference>
<name>D4YU51_9LACO</name>
<dbReference type="GO" id="GO:0008360">
    <property type="term" value="P:regulation of cell shape"/>
    <property type="evidence" value="ECO:0007669"/>
    <property type="project" value="UniProtKB-KW"/>
</dbReference>
<keyword evidence="5" id="KW-1185">Reference proteome</keyword>
<proteinExistence type="inferred from homology"/>
<reference evidence="4 5" key="1">
    <citation type="submission" date="2010-04" db="EMBL/GenBank/DDBJ databases">
        <authorList>
            <person name="Muzny D."/>
            <person name="Qin X."/>
            <person name="Deng J."/>
            <person name="Jiang H."/>
            <person name="Liu Y."/>
            <person name="Qu J."/>
            <person name="Song X.-Z."/>
            <person name="Zhang L."/>
            <person name="Thornton R."/>
            <person name="Coyle M."/>
            <person name="Francisco L."/>
            <person name="Jackson L."/>
            <person name="Javaid M."/>
            <person name="Korchina V."/>
            <person name="Kovar C."/>
            <person name="Mata R."/>
            <person name="Mathew T."/>
            <person name="Ngo R."/>
            <person name="Nguyen L."/>
            <person name="Nguyen N."/>
            <person name="Okwuonu G."/>
            <person name="Ongeri F."/>
            <person name="Pham C."/>
            <person name="Simmons D."/>
            <person name="Wilczek-Boney K."/>
            <person name="Hale W."/>
            <person name="Jakkamsetti A."/>
            <person name="Pham P."/>
            <person name="Ruth R."/>
            <person name="San Lucas F."/>
            <person name="Warren J."/>
            <person name="Zhang J."/>
            <person name="Zhao Z."/>
            <person name="Zhou C."/>
            <person name="Zhu D."/>
            <person name="Lee S."/>
            <person name="Bess C."/>
            <person name="Blankenburg K."/>
            <person name="Forbes L."/>
            <person name="Fu Q."/>
            <person name="Gubbala S."/>
            <person name="Hirani K."/>
            <person name="Jayaseelan J.C."/>
            <person name="Lara F."/>
            <person name="Munidasa M."/>
            <person name="Palculict T."/>
            <person name="Patil S."/>
            <person name="Pu L.-L."/>
            <person name="Saada N."/>
            <person name="Tang L."/>
            <person name="Weissenberger G."/>
            <person name="Zhu Y."/>
            <person name="Hemphill L."/>
            <person name="Shang Y."/>
            <person name="Youmans B."/>
            <person name="Ayvaz T."/>
            <person name="Ross M."/>
            <person name="Santibanez J."/>
            <person name="Aqrawi P."/>
            <person name="Gross S."/>
            <person name="Joshi V."/>
            <person name="Fowler G."/>
            <person name="Nazareth L."/>
            <person name="Reid J."/>
            <person name="Worley K."/>
            <person name="Petrosino J."/>
            <person name="Highlander S."/>
            <person name="Gibbs R."/>
        </authorList>
    </citation>
    <scope>NUCLEOTIDE SEQUENCE [LARGE SCALE GENOMIC DNA]</scope>
    <source>
        <strain evidence="4 5">DSM 11664</strain>
    </source>
</reference>
<keyword evidence="2" id="KW-0436">Ligase</keyword>
<keyword evidence="2" id="KW-0573">Peptidoglycan synthesis</keyword>
<dbReference type="HAMAP" id="MF_02213">
    <property type="entry name" value="Lipid_II_synth_GatD"/>
    <property type="match status" value="1"/>
</dbReference>
<dbReference type="GO" id="GO:0009236">
    <property type="term" value="P:cobalamin biosynthetic process"/>
    <property type="evidence" value="ECO:0007669"/>
    <property type="project" value="InterPro"/>
</dbReference>
<gene>
    <name evidence="4" type="primary">cobQ</name>
    <name evidence="2" type="synonym">gatD</name>
    <name evidence="4" type="ORF">HMPREF0493_1062</name>
</gene>
<dbReference type="STRING" id="83683.B1745_06810"/>
<evidence type="ECO:0000256" key="1">
    <source>
        <dbReference type="ARBA" id="ARBA00022962"/>
    </source>
</evidence>
<keyword evidence="1 2" id="KW-0315">Glutamine amidotransferase</keyword>
<dbReference type="GO" id="GO:0004359">
    <property type="term" value="F:glutaminase activity"/>
    <property type="evidence" value="ECO:0007669"/>
    <property type="project" value="UniProtKB-UniRule"/>
</dbReference>
<dbReference type="GO" id="GO:0071555">
    <property type="term" value="P:cell wall organization"/>
    <property type="evidence" value="ECO:0007669"/>
    <property type="project" value="UniProtKB-KW"/>
</dbReference>
<feature type="domain" description="CobB/CobQ-like glutamine amidotransferase" evidence="3">
    <location>
        <begin position="29"/>
        <end position="222"/>
    </location>
</feature>
<comment type="subunit">
    <text evidence="2">Forms a heterodimer with MurT.</text>
</comment>
<evidence type="ECO:0000259" key="3">
    <source>
        <dbReference type="Pfam" id="PF07685"/>
    </source>
</evidence>
<dbReference type="UniPathway" id="UPA00219"/>
<dbReference type="PANTHER" id="PTHR21343">
    <property type="entry name" value="DETHIOBIOTIN SYNTHETASE"/>
    <property type="match status" value="1"/>
</dbReference>
<sequence>MLQQQLLGYTKTSKIGQIRDDNMSDKLIKIAYLYEDLMNTYGDSGDVKILRFLLKREGYDTQVDNISLGDDFNAEDYDFVFFGGGQDFEQTVVAKDLTRHKETLEKYIGEGNPMLCICGGYQLMGSYYKTNSGVTIKGLDILPLHTVFKADKRMIGDTRYMTEWGEVKAFENHSGQTYFDNTDKLHPLGDMIEGYGNNPQDKKEGVRYRNFIGSYSHGPLLKNVNVANAIMEMIIARHDQRVGKKEVNE</sequence>